<reference evidence="2" key="1">
    <citation type="journal article" date="2022" name="Mol. Ecol. Resour.">
        <title>The genomes of chicory, endive, great burdock and yacon provide insights into Asteraceae palaeo-polyploidization history and plant inulin production.</title>
        <authorList>
            <person name="Fan W."/>
            <person name="Wang S."/>
            <person name="Wang H."/>
            <person name="Wang A."/>
            <person name="Jiang F."/>
            <person name="Liu H."/>
            <person name="Zhao H."/>
            <person name="Xu D."/>
            <person name="Zhang Y."/>
        </authorList>
    </citation>
    <scope>NUCLEOTIDE SEQUENCE [LARGE SCALE GENOMIC DNA]</scope>
    <source>
        <strain evidence="2">cv. Niubang</strain>
    </source>
</reference>
<evidence type="ECO:0000313" key="1">
    <source>
        <dbReference type="EMBL" id="KAI3734966.1"/>
    </source>
</evidence>
<name>A0ACB9CL54_ARCLA</name>
<reference evidence="1 2" key="2">
    <citation type="journal article" date="2022" name="Mol. Ecol. Resour.">
        <title>The genomes of chicory, endive, great burdock and yacon provide insights into Asteraceae paleo-polyploidization history and plant inulin production.</title>
        <authorList>
            <person name="Fan W."/>
            <person name="Wang S."/>
            <person name="Wang H."/>
            <person name="Wang A."/>
            <person name="Jiang F."/>
            <person name="Liu H."/>
            <person name="Zhao H."/>
            <person name="Xu D."/>
            <person name="Zhang Y."/>
        </authorList>
    </citation>
    <scope>NUCLEOTIDE SEQUENCE [LARGE SCALE GENOMIC DNA]</scope>
    <source>
        <strain evidence="2">cv. Niubang</strain>
    </source>
</reference>
<accession>A0ACB9CL54</accession>
<keyword evidence="2" id="KW-1185">Reference proteome</keyword>
<comment type="caution">
    <text evidence="1">The sequence shown here is derived from an EMBL/GenBank/DDBJ whole genome shotgun (WGS) entry which is preliminary data.</text>
</comment>
<evidence type="ECO:0000313" key="2">
    <source>
        <dbReference type="Proteomes" id="UP001055879"/>
    </source>
</evidence>
<gene>
    <name evidence="1" type="ORF">L6452_14448</name>
</gene>
<sequence length="66" mass="7597">MNVFCDYDVGIKLLSTQQIIKQRFMNWFSANSSNFSDLQIPSIKNTASYIHNTQTNNHSDIVQSEI</sequence>
<organism evidence="1 2">
    <name type="scientific">Arctium lappa</name>
    <name type="common">Greater burdock</name>
    <name type="synonym">Lappa major</name>
    <dbReference type="NCBI Taxonomy" id="4217"/>
    <lineage>
        <taxon>Eukaryota</taxon>
        <taxon>Viridiplantae</taxon>
        <taxon>Streptophyta</taxon>
        <taxon>Embryophyta</taxon>
        <taxon>Tracheophyta</taxon>
        <taxon>Spermatophyta</taxon>
        <taxon>Magnoliopsida</taxon>
        <taxon>eudicotyledons</taxon>
        <taxon>Gunneridae</taxon>
        <taxon>Pentapetalae</taxon>
        <taxon>asterids</taxon>
        <taxon>campanulids</taxon>
        <taxon>Asterales</taxon>
        <taxon>Asteraceae</taxon>
        <taxon>Carduoideae</taxon>
        <taxon>Cardueae</taxon>
        <taxon>Arctiinae</taxon>
        <taxon>Arctium</taxon>
    </lineage>
</organism>
<protein>
    <submittedName>
        <fullName evidence="1">Uncharacterized protein</fullName>
    </submittedName>
</protein>
<proteinExistence type="predicted"/>
<dbReference type="Proteomes" id="UP001055879">
    <property type="component" value="Linkage Group LG04"/>
</dbReference>
<dbReference type="EMBL" id="CM042050">
    <property type="protein sequence ID" value="KAI3734966.1"/>
    <property type="molecule type" value="Genomic_DNA"/>
</dbReference>